<feature type="region of interest" description="Disordered" evidence="1">
    <location>
        <begin position="44"/>
        <end position="94"/>
    </location>
</feature>
<organism evidence="2 3">
    <name type="scientific">Larkinella insperata</name>
    <dbReference type="NCBI Taxonomy" id="332158"/>
    <lineage>
        <taxon>Bacteria</taxon>
        <taxon>Pseudomonadati</taxon>
        <taxon>Bacteroidota</taxon>
        <taxon>Cytophagia</taxon>
        <taxon>Cytophagales</taxon>
        <taxon>Spirosomataceae</taxon>
        <taxon>Larkinella</taxon>
    </lineage>
</organism>
<feature type="compositionally biased region" description="Polar residues" evidence="1">
    <location>
        <begin position="1"/>
        <end position="20"/>
    </location>
</feature>
<evidence type="ECO:0000256" key="1">
    <source>
        <dbReference type="SAM" id="MobiDB-lite"/>
    </source>
</evidence>
<evidence type="ECO:0000313" key="3">
    <source>
        <dbReference type="Proteomes" id="UP001597116"/>
    </source>
</evidence>
<dbReference type="Gene3D" id="2.180.10.10">
    <property type="entry name" value="RHS repeat-associated core"/>
    <property type="match status" value="1"/>
</dbReference>
<evidence type="ECO:0000313" key="2">
    <source>
        <dbReference type="EMBL" id="MFD1140172.1"/>
    </source>
</evidence>
<dbReference type="Proteomes" id="UP001597116">
    <property type="component" value="Unassembled WGS sequence"/>
</dbReference>
<feature type="compositionally biased region" description="Polar residues" evidence="1">
    <location>
        <begin position="66"/>
        <end position="77"/>
    </location>
</feature>
<keyword evidence="3" id="KW-1185">Reference proteome</keyword>
<name>A0ABW3Q3N3_9BACT</name>
<protein>
    <recommendedName>
        <fullName evidence="4">YD repeat-containing protein</fullName>
    </recommendedName>
</protein>
<accession>A0ABW3Q3N3</accession>
<dbReference type="RefSeq" id="WP_265989798.1">
    <property type="nucleotide sequence ID" value="NZ_CP110973.1"/>
</dbReference>
<reference evidence="3" key="1">
    <citation type="journal article" date="2019" name="Int. J. Syst. Evol. Microbiol.">
        <title>The Global Catalogue of Microorganisms (GCM) 10K type strain sequencing project: providing services to taxonomists for standard genome sequencing and annotation.</title>
        <authorList>
            <consortium name="The Broad Institute Genomics Platform"/>
            <consortium name="The Broad Institute Genome Sequencing Center for Infectious Disease"/>
            <person name="Wu L."/>
            <person name="Ma J."/>
        </authorList>
    </citation>
    <scope>NUCLEOTIDE SEQUENCE [LARGE SCALE GENOMIC DNA]</scope>
    <source>
        <strain evidence="3">CCUG 55608</strain>
    </source>
</reference>
<dbReference type="EMBL" id="JBHTLP010000002">
    <property type="protein sequence ID" value="MFD1140172.1"/>
    <property type="molecule type" value="Genomic_DNA"/>
</dbReference>
<comment type="caution">
    <text evidence="2">The sequence shown here is derived from an EMBL/GenBank/DDBJ whole genome shotgun (WGS) entry which is preliminary data.</text>
</comment>
<gene>
    <name evidence="2" type="ORF">ACFQ4C_03595</name>
</gene>
<sequence>MNTTKSLLSQSSAPQPTRRSPFSGKFALVILGALTVAACNRSATELAPRPGNAGKPSVDTVKTPGKPQSDSTTTNPGKPSDPKPGDSTGTGDPVSVYKSMKISYSALDFQEVKYDAKGTPVQYASQYMFNQGTGEVKRMVYDLQYDANQRLIRLDQTNYLDTRKISSTYTLYHYTGNQVARTEEFAVDGTLLVSRTYRYSAAGQLVQLDHKSRNFKNALRRTFQYDGTGNLTTMSDFYNVGPDGGYELELAISFADYDHQKHVENLMANDPFLPSVTFRVNNYHTKIVRSKDGKEISRQTVDYAYNAEGLPIQRTTHGAGGTLTATYTY</sequence>
<feature type="region of interest" description="Disordered" evidence="1">
    <location>
        <begin position="1"/>
        <end position="21"/>
    </location>
</feature>
<evidence type="ECO:0008006" key="4">
    <source>
        <dbReference type="Google" id="ProtNLM"/>
    </source>
</evidence>
<proteinExistence type="predicted"/>